<dbReference type="PIRSF" id="PIRSF001112">
    <property type="entry name" value="Epoxide_hydrolase"/>
    <property type="match status" value="1"/>
</dbReference>
<reference evidence="6 7" key="1">
    <citation type="journal article" date="2014" name="PLoS Genet.">
        <title>Analysis of the Phlebiopsis gigantea genome, transcriptome and secretome provides insight into its pioneer colonization strategies of wood.</title>
        <authorList>
            <person name="Hori C."/>
            <person name="Ishida T."/>
            <person name="Igarashi K."/>
            <person name="Samejima M."/>
            <person name="Suzuki H."/>
            <person name="Master E."/>
            <person name="Ferreira P."/>
            <person name="Ruiz-Duenas F.J."/>
            <person name="Held B."/>
            <person name="Canessa P."/>
            <person name="Larrondo L.F."/>
            <person name="Schmoll M."/>
            <person name="Druzhinina I.S."/>
            <person name="Kubicek C.P."/>
            <person name="Gaskell J.A."/>
            <person name="Kersten P."/>
            <person name="St John F."/>
            <person name="Glasner J."/>
            <person name="Sabat G."/>
            <person name="Splinter BonDurant S."/>
            <person name="Syed K."/>
            <person name="Yadav J."/>
            <person name="Mgbeahuruike A.C."/>
            <person name="Kovalchuk A."/>
            <person name="Asiegbu F.O."/>
            <person name="Lackner G."/>
            <person name="Hoffmeister D."/>
            <person name="Rencoret J."/>
            <person name="Gutierrez A."/>
            <person name="Sun H."/>
            <person name="Lindquist E."/>
            <person name="Barry K."/>
            <person name="Riley R."/>
            <person name="Grigoriev I.V."/>
            <person name="Henrissat B."/>
            <person name="Kues U."/>
            <person name="Berka R.M."/>
            <person name="Martinez A.T."/>
            <person name="Covert S.F."/>
            <person name="Blanchette R.A."/>
            <person name="Cullen D."/>
        </authorList>
    </citation>
    <scope>NUCLEOTIDE SEQUENCE [LARGE SCALE GENOMIC DNA]</scope>
    <source>
        <strain evidence="6 7">11061_1 CR5-6</strain>
    </source>
</reference>
<dbReference type="InterPro" id="IPR016292">
    <property type="entry name" value="Epoxide_hydrolase"/>
</dbReference>
<evidence type="ECO:0000313" key="7">
    <source>
        <dbReference type="Proteomes" id="UP000053257"/>
    </source>
</evidence>
<evidence type="ECO:0000259" key="5">
    <source>
        <dbReference type="Pfam" id="PF06441"/>
    </source>
</evidence>
<dbReference type="InterPro" id="IPR000639">
    <property type="entry name" value="Epox_hydrolase-like"/>
</dbReference>
<dbReference type="HOGENOM" id="CLU_019414_0_0_1"/>
<dbReference type="SUPFAM" id="SSF53474">
    <property type="entry name" value="alpha/beta-Hydrolases"/>
    <property type="match status" value="1"/>
</dbReference>
<evidence type="ECO:0000256" key="1">
    <source>
        <dbReference type="ARBA" id="ARBA00010088"/>
    </source>
</evidence>
<protein>
    <recommendedName>
        <fullName evidence="5">Epoxide hydrolase N-terminal domain-containing protein</fullName>
    </recommendedName>
</protein>
<dbReference type="PANTHER" id="PTHR21661:SF35">
    <property type="entry name" value="EPOXIDE HYDROLASE"/>
    <property type="match status" value="1"/>
</dbReference>
<evidence type="ECO:0000256" key="4">
    <source>
        <dbReference type="PIRSR" id="PIRSR001112-1"/>
    </source>
</evidence>
<dbReference type="EMBL" id="KN840449">
    <property type="protein sequence ID" value="KIP10987.1"/>
    <property type="molecule type" value="Genomic_DNA"/>
</dbReference>
<proteinExistence type="inferred from homology"/>
<keyword evidence="7" id="KW-1185">Reference proteome</keyword>
<feature type="active site" description="Nucleophile" evidence="4">
    <location>
        <position position="182"/>
    </location>
</feature>
<evidence type="ECO:0000256" key="2">
    <source>
        <dbReference type="ARBA" id="ARBA00022797"/>
    </source>
</evidence>
<comment type="similarity">
    <text evidence="1">Belongs to the peptidase S33 family.</text>
</comment>
<dbReference type="OrthoDB" id="7130006at2759"/>
<dbReference type="Gene3D" id="3.40.50.1820">
    <property type="entry name" value="alpha/beta hydrolase"/>
    <property type="match status" value="1"/>
</dbReference>
<keyword evidence="2" id="KW-0058">Aromatic hydrocarbons catabolism</keyword>
<evidence type="ECO:0000256" key="3">
    <source>
        <dbReference type="ARBA" id="ARBA00022801"/>
    </source>
</evidence>
<dbReference type="InterPro" id="IPR010497">
    <property type="entry name" value="Epoxide_hydro_N"/>
</dbReference>
<dbReference type="Pfam" id="PF06441">
    <property type="entry name" value="EHN"/>
    <property type="match status" value="1"/>
</dbReference>
<feature type="domain" description="Epoxide hydrolase N-terminal" evidence="5">
    <location>
        <begin position="11"/>
        <end position="116"/>
    </location>
</feature>
<keyword evidence="3" id="KW-0378">Hydrolase</keyword>
<dbReference type="PRINTS" id="PR00412">
    <property type="entry name" value="EPOXHYDRLASE"/>
</dbReference>
<feature type="active site" description="Proton donor" evidence="4">
    <location>
        <position position="324"/>
    </location>
</feature>
<dbReference type="GO" id="GO:0004301">
    <property type="term" value="F:epoxide hydrolase activity"/>
    <property type="evidence" value="ECO:0007669"/>
    <property type="project" value="TreeGrafter"/>
</dbReference>
<dbReference type="AlphaFoldDB" id="A0A0C3SCJ7"/>
<sequence length="402" mass="45812">MASSDPSTPCPFQVHIPDEEIARMRRLISDTRLPDSPPVSGASWDYGVELEWLKTMRQAWLNDFDWKLVEKEMNSIPQFTAVIESVTVHYMYQKSSRADAVPILFLHGWPGSFWEFHRVVEMLRDPPADQPAFDIVVPSLPGFAFSSAPPRKGWDMEDNARIFDHLMTGLLGYSSYMVQGGDWGSLISLHLGTDKFPACKLLEITAIPGSPTLGALLTLPFFLLPTSWRNWLYSKIYTTGDIADITRSKSFITTGSGYFVQQLTRPFTIGYALNDSPLGILAWIGEKYRDLMDPEILPTATKFILTTVSLYYLTNSFATSTLPYHENTKTFSQKIRMTKPYVTARYPYDVTNFPKGWIKAQHPRMLYRQIHQRGGHFPGFEVPDLLVADLWELVKSQRALFD</sequence>
<dbReference type="Proteomes" id="UP000053257">
    <property type="component" value="Unassembled WGS sequence"/>
</dbReference>
<name>A0A0C3SCJ7_PHLG1</name>
<dbReference type="GO" id="GO:0097176">
    <property type="term" value="P:epoxide metabolic process"/>
    <property type="evidence" value="ECO:0007669"/>
    <property type="project" value="TreeGrafter"/>
</dbReference>
<organism evidence="6 7">
    <name type="scientific">Phlebiopsis gigantea (strain 11061_1 CR5-6)</name>
    <name type="common">White-rot fungus</name>
    <name type="synonym">Peniophora gigantea</name>
    <dbReference type="NCBI Taxonomy" id="745531"/>
    <lineage>
        <taxon>Eukaryota</taxon>
        <taxon>Fungi</taxon>
        <taxon>Dikarya</taxon>
        <taxon>Basidiomycota</taxon>
        <taxon>Agaricomycotina</taxon>
        <taxon>Agaricomycetes</taxon>
        <taxon>Polyporales</taxon>
        <taxon>Phanerochaetaceae</taxon>
        <taxon>Phlebiopsis</taxon>
    </lineage>
</organism>
<feature type="active site" description="Proton acceptor" evidence="4">
    <location>
        <position position="376"/>
    </location>
</feature>
<evidence type="ECO:0000313" key="6">
    <source>
        <dbReference type="EMBL" id="KIP10987.1"/>
    </source>
</evidence>
<accession>A0A0C3SCJ7</accession>
<dbReference type="PANTHER" id="PTHR21661">
    <property type="entry name" value="EPOXIDE HYDROLASE 1-RELATED"/>
    <property type="match status" value="1"/>
</dbReference>
<dbReference type="InterPro" id="IPR029058">
    <property type="entry name" value="AB_hydrolase_fold"/>
</dbReference>
<dbReference type="STRING" id="745531.A0A0C3SCJ7"/>
<gene>
    <name evidence="6" type="ORF">PHLGIDRAFT_125122</name>
</gene>